<feature type="compositionally biased region" description="Basic and acidic residues" evidence="1">
    <location>
        <begin position="292"/>
        <end position="302"/>
    </location>
</feature>
<reference evidence="3" key="1">
    <citation type="submission" date="2021-06" db="EMBL/GenBank/DDBJ databases">
        <authorList>
            <person name="Kallberg Y."/>
            <person name="Tangrot J."/>
            <person name="Rosling A."/>
        </authorList>
    </citation>
    <scope>NUCLEOTIDE SEQUENCE</scope>
    <source>
        <strain evidence="3">CL551</strain>
    </source>
</reference>
<keyword evidence="2" id="KW-0812">Transmembrane</keyword>
<feature type="compositionally biased region" description="Basic and acidic residues" evidence="1">
    <location>
        <begin position="166"/>
        <end position="177"/>
    </location>
</feature>
<evidence type="ECO:0000256" key="2">
    <source>
        <dbReference type="SAM" id="Phobius"/>
    </source>
</evidence>
<feature type="region of interest" description="Disordered" evidence="1">
    <location>
        <begin position="165"/>
        <end position="193"/>
    </location>
</feature>
<accession>A0A9N9H8S8</accession>
<feature type="compositionally biased region" description="Polar residues" evidence="1">
    <location>
        <begin position="178"/>
        <end position="193"/>
    </location>
</feature>
<name>A0A9N9H8S8_9GLOM</name>
<keyword evidence="4" id="KW-1185">Reference proteome</keyword>
<evidence type="ECO:0000313" key="3">
    <source>
        <dbReference type="EMBL" id="CAG8665526.1"/>
    </source>
</evidence>
<comment type="caution">
    <text evidence="3">The sequence shown here is derived from an EMBL/GenBank/DDBJ whole genome shotgun (WGS) entry which is preliminary data.</text>
</comment>
<proteinExistence type="predicted"/>
<dbReference type="Proteomes" id="UP000789342">
    <property type="component" value="Unassembled WGS sequence"/>
</dbReference>
<keyword evidence="2" id="KW-1133">Transmembrane helix</keyword>
<evidence type="ECO:0000256" key="1">
    <source>
        <dbReference type="SAM" id="MobiDB-lite"/>
    </source>
</evidence>
<keyword evidence="2" id="KW-0472">Membrane</keyword>
<feature type="region of interest" description="Disordered" evidence="1">
    <location>
        <begin position="236"/>
        <end position="302"/>
    </location>
</feature>
<organism evidence="3 4">
    <name type="scientific">Acaulospora morrowiae</name>
    <dbReference type="NCBI Taxonomy" id="94023"/>
    <lineage>
        <taxon>Eukaryota</taxon>
        <taxon>Fungi</taxon>
        <taxon>Fungi incertae sedis</taxon>
        <taxon>Mucoromycota</taxon>
        <taxon>Glomeromycotina</taxon>
        <taxon>Glomeromycetes</taxon>
        <taxon>Diversisporales</taxon>
        <taxon>Acaulosporaceae</taxon>
        <taxon>Acaulospora</taxon>
    </lineage>
</organism>
<protein>
    <submittedName>
        <fullName evidence="3">827_t:CDS:1</fullName>
    </submittedName>
</protein>
<dbReference type="AlphaFoldDB" id="A0A9N9H8S8"/>
<dbReference type="EMBL" id="CAJVPV010011895">
    <property type="protein sequence ID" value="CAG8665526.1"/>
    <property type="molecule type" value="Genomic_DNA"/>
</dbReference>
<feature type="transmembrane region" description="Helical" evidence="2">
    <location>
        <begin position="136"/>
        <end position="159"/>
    </location>
</feature>
<gene>
    <name evidence="3" type="ORF">AMORRO_LOCUS10595</name>
</gene>
<feature type="compositionally biased region" description="Basic and acidic residues" evidence="1">
    <location>
        <begin position="254"/>
        <end position="273"/>
    </location>
</feature>
<evidence type="ECO:0000313" key="4">
    <source>
        <dbReference type="Proteomes" id="UP000789342"/>
    </source>
</evidence>
<feature type="compositionally biased region" description="Low complexity" evidence="1">
    <location>
        <begin position="240"/>
        <end position="250"/>
    </location>
</feature>
<sequence>MASNTFSPRFTACKNGVECSGEEICALDQNTALYECQPKMSVPNETWVIMDDSSMPQWYPPTNRKTFDQPCQHPPLSQSIDEYYGNCRNGLFCDKYLNICMKQLDTSEKCETNNQCVSQKCNGVCTSIYFNSHKPMAIVIAMFALFVVAGIVLFFVINIKRKRRKEERMTSDGHDRSNATQRLSSGSTSHKTTSVVTIDGENMIYGPYFGEQNVINLNQERMGLIFSERTSTMSNQELHSSNVSSIIESSAQKQENKSDVKIENNSSDNRDSNDQSMLFKDAFDEFPPPPYRRSEKAREVVK</sequence>